<dbReference type="GO" id="GO:0003677">
    <property type="term" value="F:DNA binding"/>
    <property type="evidence" value="ECO:0007669"/>
    <property type="project" value="UniProtKB-KW"/>
</dbReference>
<evidence type="ECO:0000259" key="5">
    <source>
        <dbReference type="PROSITE" id="PS50931"/>
    </source>
</evidence>
<dbReference type="Gene3D" id="3.40.190.10">
    <property type="entry name" value="Periplasmic binding protein-like II"/>
    <property type="match status" value="2"/>
</dbReference>
<keyword evidence="7" id="KW-1185">Reference proteome</keyword>
<comment type="caution">
    <text evidence="6">The sequence shown here is derived from an EMBL/GenBank/DDBJ whole genome shotgun (WGS) entry which is preliminary data.</text>
</comment>
<dbReference type="GO" id="GO:0032993">
    <property type="term" value="C:protein-DNA complex"/>
    <property type="evidence" value="ECO:0007669"/>
    <property type="project" value="TreeGrafter"/>
</dbReference>
<dbReference type="GO" id="GO:0003700">
    <property type="term" value="F:DNA-binding transcription factor activity"/>
    <property type="evidence" value="ECO:0007669"/>
    <property type="project" value="InterPro"/>
</dbReference>
<comment type="similarity">
    <text evidence="1">Belongs to the LysR transcriptional regulatory family.</text>
</comment>
<dbReference type="InterPro" id="IPR000847">
    <property type="entry name" value="LysR_HTH_N"/>
</dbReference>
<dbReference type="Pfam" id="PF03466">
    <property type="entry name" value="LysR_substrate"/>
    <property type="match status" value="1"/>
</dbReference>
<keyword evidence="4" id="KW-0804">Transcription</keyword>
<reference evidence="6 7" key="1">
    <citation type="submission" date="2020-08" db="EMBL/GenBank/DDBJ databases">
        <authorList>
            <person name="Seo M.-J."/>
        </authorList>
    </citation>
    <scope>NUCLEOTIDE SEQUENCE [LARGE SCALE GENOMIC DNA]</scope>
    <source>
        <strain evidence="6 7">KIGAM211</strain>
    </source>
</reference>
<evidence type="ECO:0000256" key="2">
    <source>
        <dbReference type="ARBA" id="ARBA00023015"/>
    </source>
</evidence>
<dbReference type="Proteomes" id="UP000523955">
    <property type="component" value="Unassembled WGS sequence"/>
</dbReference>
<dbReference type="PANTHER" id="PTHR30346:SF29">
    <property type="entry name" value="LYSR SUBSTRATE-BINDING"/>
    <property type="match status" value="1"/>
</dbReference>
<keyword evidence="3" id="KW-0238">DNA-binding</keyword>
<dbReference type="InterPro" id="IPR036388">
    <property type="entry name" value="WH-like_DNA-bd_sf"/>
</dbReference>
<organism evidence="6 7">
    <name type="scientific">Nocardioides luti</name>
    <dbReference type="NCBI Taxonomy" id="2761101"/>
    <lineage>
        <taxon>Bacteria</taxon>
        <taxon>Bacillati</taxon>
        <taxon>Actinomycetota</taxon>
        <taxon>Actinomycetes</taxon>
        <taxon>Propionibacteriales</taxon>
        <taxon>Nocardioidaceae</taxon>
        <taxon>Nocardioides</taxon>
    </lineage>
</organism>
<evidence type="ECO:0000313" key="6">
    <source>
        <dbReference type="EMBL" id="MBB6629860.1"/>
    </source>
</evidence>
<dbReference type="InterPro" id="IPR005119">
    <property type="entry name" value="LysR_subst-bd"/>
</dbReference>
<dbReference type="Gene3D" id="1.10.10.10">
    <property type="entry name" value="Winged helix-like DNA-binding domain superfamily/Winged helix DNA-binding domain"/>
    <property type="match status" value="1"/>
</dbReference>
<proteinExistence type="inferred from homology"/>
<evidence type="ECO:0000256" key="3">
    <source>
        <dbReference type="ARBA" id="ARBA00023125"/>
    </source>
</evidence>
<dbReference type="SUPFAM" id="SSF53850">
    <property type="entry name" value="Periplasmic binding protein-like II"/>
    <property type="match status" value="1"/>
</dbReference>
<accession>A0A7X0RKI4</accession>
<evidence type="ECO:0000256" key="4">
    <source>
        <dbReference type="ARBA" id="ARBA00023163"/>
    </source>
</evidence>
<evidence type="ECO:0000256" key="1">
    <source>
        <dbReference type="ARBA" id="ARBA00009437"/>
    </source>
</evidence>
<evidence type="ECO:0000313" key="7">
    <source>
        <dbReference type="Proteomes" id="UP000523955"/>
    </source>
</evidence>
<dbReference type="EMBL" id="JACKXE010000002">
    <property type="protein sequence ID" value="MBB6629860.1"/>
    <property type="molecule type" value="Genomic_DNA"/>
</dbReference>
<dbReference type="PROSITE" id="PS50931">
    <property type="entry name" value="HTH_LYSR"/>
    <property type="match status" value="1"/>
</dbReference>
<gene>
    <name evidence="6" type="ORF">H5V45_21255</name>
</gene>
<keyword evidence="2" id="KW-0805">Transcription regulation</keyword>
<sequence>MDLHRLALLRDLRRLGTVTAVARAAHVTPTAVSQQLKKLEREAGAALVRRVGRGLELTDAGVVLCDASDHVEVALARVQATWDSWRGEVGGTVRLSIFPTAAQGLLPGLLDRLAAHPGLALEVVEADLHGDEYAVHTDRVDVVVGHRAGVDGRWDPEAWARRGVHVVPLVDEPLDVALPPDHPLLASGDLVAVQPGQLADESWVGVPEAWPFDRALEDWFAAAGLRPRIGLRFTDLRAQEALVVGGHGPALLPRFATDDRDGARLRLVPTAGLTQYRHVAALARSDRAERVAVRVVLEALRAQGRVYAGA</sequence>
<dbReference type="SUPFAM" id="SSF46785">
    <property type="entry name" value="Winged helix' DNA-binding domain"/>
    <property type="match status" value="1"/>
</dbReference>
<dbReference type="CDD" id="cd05466">
    <property type="entry name" value="PBP2_LTTR_substrate"/>
    <property type="match status" value="1"/>
</dbReference>
<dbReference type="AlphaFoldDB" id="A0A7X0RKI4"/>
<name>A0A7X0RKI4_9ACTN</name>
<dbReference type="InterPro" id="IPR036390">
    <property type="entry name" value="WH_DNA-bd_sf"/>
</dbReference>
<feature type="domain" description="HTH lysR-type" evidence="5">
    <location>
        <begin position="1"/>
        <end position="58"/>
    </location>
</feature>
<dbReference type="PANTHER" id="PTHR30346">
    <property type="entry name" value="TRANSCRIPTIONAL DUAL REGULATOR HCAR-RELATED"/>
    <property type="match status" value="1"/>
</dbReference>
<protein>
    <submittedName>
        <fullName evidence="6">LysR family transcriptional regulator</fullName>
    </submittedName>
</protein>
<dbReference type="RefSeq" id="WP_185255072.1">
    <property type="nucleotide sequence ID" value="NZ_JACKXE010000002.1"/>
</dbReference>
<dbReference type="Pfam" id="PF00126">
    <property type="entry name" value="HTH_1"/>
    <property type="match status" value="1"/>
</dbReference>